<feature type="compositionally biased region" description="Basic and acidic residues" evidence="2">
    <location>
        <begin position="10"/>
        <end position="24"/>
    </location>
</feature>
<accession>A0A7S0ULY4</accession>
<feature type="region of interest" description="Disordered" evidence="2">
    <location>
        <begin position="1"/>
        <end position="64"/>
    </location>
</feature>
<dbReference type="EMBL" id="HBFM01004837">
    <property type="protein sequence ID" value="CAD8766365.1"/>
    <property type="molecule type" value="Transcribed_RNA"/>
</dbReference>
<proteinExistence type="predicted"/>
<feature type="compositionally biased region" description="Basic and acidic residues" evidence="2">
    <location>
        <begin position="31"/>
        <end position="47"/>
    </location>
</feature>
<evidence type="ECO:0000256" key="2">
    <source>
        <dbReference type="SAM" id="MobiDB-lite"/>
    </source>
</evidence>
<dbReference type="AlphaFoldDB" id="A0A7S0ULY4"/>
<sequence>MAKSKKKEAKKNAKFDEYFEKKKDDDEEMKIEEQSSDKPAKEKKEGSGSKGLGVRVGNMKRGCNTANQIKRKKEKLEKALARAERDASKINVKLNMKNKKSVLKRSY</sequence>
<evidence type="ECO:0000256" key="1">
    <source>
        <dbReference type="SAM" id="Coils"/>
    </source>
</evidence>
<evidence type="ECO:0000313" key="3">
    <source>
        <dbReference type="EMBL" id="CAD8766365.1"/>
    </source>
</evidence>
<gene>
    <name evidence="3" type="ORF">PPAR00522_LOCUS2755</name>
</gene>
<organism evidence="3">
    <name type="scientific">Polytomella parva</name>
    <dbReference type="NCBI Taxonomy" id="51329"/>
    <lineage>
        <taxon>Eukaryota</taxon>
        <taxon>Viridiplantae</taxon>
        <taxon>Chlorophyta</taxon>
        <taxon>core chlorophytes</taxon>
        <taxon>Chlorophyceae</taxon>
        <taxon>CS clade</taxon>
        <taxon>Chlamydomonadales</taxon>
        <taxon>Chlamydomonadaceae</taxon>
        <taxon>Polytomella</taxon>
    </lineage>
</organism>
<feature type="coiled-coil region" evidence="1">
    <location>
        <begin position="66"/>
        <end position="100"/>
    </location>
</feature>
<name>A0A7S0ULY4_9CHLO</name>
<protein>
    <submittedName>
        <fullName evidence="3">Uncharacterized protein</fullName>
    </submittedName>
</protein>
<reference evidence="3" key="1">
    <citation type="submission" date="2021-01" db="EMBL/GenBank/DDBJ databases">
        <authorList>
            <person name="Corre E."/>
            <person name="Pelletier E."/>
            <person name="Niang G."/>
            <person name="Scheremetjew M."/>
            <person name="Finn R."/>
            <person name="Kale V."/>
            <person name="Holt S."/>
            <person name="Cochrane G."/>
            <person name="Meng A."/>
            <person name="Brown T."/>
            <person name="Cohen L."/>
        </authorList>
    </citation>
    <scope>NUCLEOTIDE SEQUENCE</scope>
    <source>
        <strain evidence="3">SAG 63-3</strain>
    </source>
</reference>
<keyword evidence="1" id="KW-0175">Coiled coil</keyword>